<dbReference type="PANTHER" id="PTHR42760">
    <property type="entry name" value="SHORT-CHAIN DEHYDROGENASES/REDUCTASES FAMILY MEMBER"/>
    <property type="match status" value="1"/>
</dbReference>
<dbReference type="GO" id="GO:0008206">
    <property type="term" value="P:bile acid metabolic process"/>
    <property type="evidence" value="ECO:0007669"/>
    <property type="project" value="UniProtKB-ARBA"/>
</dbReference>
<dbReference type="Gene3D" id="3.40.50.720">
    <property type="entry name" value="NAD(P)-binding Rossmann-like Domain"/>
    <property type="match status" value="1"/>
</dbReference>
<accession>A0A124IVY9</accession>
<dbReference type="RefSeq" id="WP_067716173.1">
    <property type="nucleotide sequence ID" value="NZ_LPVJ01000037.1"/>
</dbReference>
<organism evidence="3 4">
    <name type="scientific">Ferroacidibacillus organovorans</name>
    <dbReference type="NCBI Taxonomy" id="1765683"/>
    <lineage>
        <taxon>Bacteria</taxon>
        <taxon>Bacillati</taxon>
        <taxon>Bacillota</taxon>
        <taxon>Bacilli</taxon>
        <taxon>Bacillales</taxon>
        <taxon>Alicyclobacillaceae</taxon>
        <taxon>Ferroacidibacillus</taxon>
    </lineage>
</organism>
<keyword evidence="2" id="KW-0560">Oxidoreductase</keyword>
<dbReference type="PRINTS" id="PR00081">
    <property type="entry name" value="GDHRDH"/>
</dbReference>
<dbReference type="InterPro" id="IPR002347">
    <property type="entry name" value="SDR_fam"/>
</dbReference>
<dbReference type="FunFam" id="3.40.50.720:FF:000084">
    <property type="entry name" value="Short-chain dehydrogenase reductase"/>
    <property type="match status" value="1"/>
</dbReference>
<proteinExistence type="inferred from homology"/>
<protein>
    <submittedName>
        <fullName evidence="3">2-deoxy-D-gluconate 3-dehydrogenase</fullName>
    </submittedName>
</protein>
<evidence type="ECO:0000313" key="3">
    <source>
        <dbReference type="EMBL" id="KUO95749.1"/>
    </source>
</evidence>
<dbReference type="NCBIfam" id="NF005559">
    <property type="entry name" value="PRK07231.1"/>
    <property type="match status" value="1"/>
</dbReference>
<dbReference type="AlphaFoldDB" id="A0A124IVY9"/>
<keyword evidence="4" id="KW-1185">Reference proteome</keyword>
<dbReference type="Proteomes" id="UP000053557">
    <property type="component" value="Unassembled WGS sequence"/>
</dbReference>
<dbReference type="GO" id="GO:0016616">
    <property type="term" value="F:oxidoreductase activity, acting on the CH-OH group of donors, NAD or NADP as acceptor"/>
    <property type="evidence" value="ECO:0007669"/>
    <property type="project" value="TreeGrafter"/>
</dbReference>
<comment type="caution">
    <text evidence="3">The sequence shown here is derived from an EMBL/GenBank/DDBJ whole genome shotgun (WGS) entry which is preliminary data.</text>
</comment>
<dbReference type="InterPro" id="IPR036291">
    <property type="entry name" value="NAD(P)-bd_dom_sf"/>
</dbReference>
<dbReference type="PANTHER" id="PTHR42760:SF115">
    <property type="entry name" value="3-OXOACYL-[ACYL-CARRIER-PROTEIN] REDUCTASE FABG"/>
    <property type="match status" value="1"/>
</dbReference>
<dbReference type="OrthoDB" id="9803333at2"/>
<evidence type="ECO:0000256" key="2">
    <source>
        <dbReference type="ARBA" id="ARBA00023002"/>
    </source>
</evidence>
<dbReference type="PROSITE" id="PS00061">
    <property type="entry name" value="ADH_SHORT"/>
    <property type="match status" value="1"/>
</dbReference>
<gene>
    <name evidence="3" type="ORF">ATW55_05295</name>
</gene>
<dbReference type="InterPro" id="IPR020904">
    <property type="entry name" value="Sc_DH/Rdtase_CS"/>
</dbReference>
<dbReference type="SUPFAM" id="SSF51735">
    <property type="entry name" value="NAD(P)-binding Rossmann-fold domains"/>
    <property type="match status" value="1"/>
</dbReference>
<reference evidence="3 4" key="1">
    <citation type="submission" date="2015-12" db="EMBL/GenBank/DDBJ databases">
        <title>Draft genome sequence of Acidibacillus ferrooxidans ITV001, isolated from a chalcopyrite acid mine drainage site in Brazil.</title>
        <authorList>
            <person name="Dall'Agnol H."/>
            <person name="Nancucheo I."/>
            <person name="Johnson B."/>
            <person name="Oliveira R."/>
            <person name="Leite L."/>
            <person name="Pylro V."/>
            <person name="Nunes G.L."/>
            <person name="Tzotzos G."/>
            <person name="Fernandes G.R."/>
            <person name="Dutra J."/>
            <person name="Orellana S.C."/>
            <person name="Oliveira G."/>
        </authorList>
    </citation>
    <scope>NUCLEOTIDE SEQUENCE [LARGE SCALE GENOMIC DNA]</scope>
    <source>
        <strain evidence="4">ITV01</strain>
    </source>
</reference>
<dbReference type="PRINTS" id="PR00080">
    <property type="entry name" value="SDRFAMILY"/>
</dbReference>
<name>A0A124IVY9_9BACL</name>
<dbReference type="EMBL" id="LPVJ01000037">
    <property type="protein sequence ID" value="KUO95749.1"/>
    <property type="molecule type" value="Genomic_DNA"/>
</dbReference>
<evidence type="ECO:0000313" key="4">
    <source>
        <dbReference type="Proteomes" id="UP000053557"/>
    </source>
</evidence>
<evidence type="ECO:0000256" key="1">
    <source>
        <dbReference type="ARBA" id="ARBA00006484"/>
    </source>
</evidence>
<sequence>MDLFSVRNRRVLVTGATRGIGFALADGFAAAGAEVMLTARGETGLEDALQKLRERHPEAVLHKMPMDVSDTKEVRRTMQEAVAIMGGIDTLINNAGLNIRKKAIDVEEQDWDAVVDTNLRGAFFVAQAAGRVMLLQGGGSIVNIASVGGQVALRTGVAYAAAKAGLLHMTRVLAVEWATCNVRVNAIGPWYFRTPLTEKLLDDRDYLAEILACTPMKRVGDVRELVGPALFLASDAASYVTGQALMVDGGMSVYGF</sequence>
<comment type="similarity">
    <text evidence="1">Belongs to the short-chain dehydrogenases/reductases (SDR) family.</text>
</comment>
<dbReference type="Pfam" id="PF13561">
    <property type="entry name" value="adh_short_C2"/>
    <property type="match status" value="1"/>
</dbReference>